<dbReference type="PANTHER" id="PTHR33337">
    <property type="entry name" value="GFA DOMAIN-CONTAINING PROTEIN"/>
    <property type="match status" value="1"/>
</dbReference>
<dbReference type="SUPFAM" id="SSF51316">
    <property type="entry name" value="Mss4-like"/>
    <property type="match status" value="1"/>
</dbReference>
<dbReference type="InterPro" id="IPR006913">
    <property type="entry name" value="CENP-V/GFA"/>
</dbReference>
<name>A0A7V7TWB0_9HYPH</name>
<dbReference type="Pfam" id="PF04828">
    <property type="entry name" value="GFA"/>
    <property type="match status" value="1"/>
</dbReference>
<protein>
    <submittedName>
        <fullName evidence="6">GFA family protein</fullName>
    </submittedName>
</protein>
<dbReference type="RefSeq" id="WP_150970326.1">
    <property type="nucleotide sequence ID" value="NZ_VZDO01000010.1"/>
</dbReference>
<keyword evidence="4" id="KW-0456">Lyase</keyword>
<sequence>MSHRVQTGGCLCGAVRYEVRGEPTVSGLCHCATCRKLTGSIVSATANWPLDRFRMEGELRTFARRSFCPTCGSRLFFLTDEDVEVFLGTLDAAPNGIGPAVEGWAVRREHWLPPVNGTVRYDENPPAGSD</sequence>
<evidence type="ECO:0000313" key="6">
    <source>
        <dbReference type="EMBL" id="KAB0679321.1"/>
    </source>
</evidence>
<evidence type="ECO:0000256" key="4">
    <source>
        <dbReference type="ARBA" id="ARBA00023239"/>
    </source>
</evidence>
<accession>A0A7V7TWB0</accession>
<evidence type="ECO:0000256" key="1">
    <source>
        <dbReference type="ARBA" id="ARBA00005495"/>
    </source>
</evidence>
<reference evidence="6 7" key="1">
    <citation type="submission" date="2019-09" db="EMBL/GenBank/DDBJ databases">
        <title>YIM 132180 draft genome.</title>
        <authorList>
            <person name="Zhang K."/>
        </authorList>
    </citation>
    <scope>NUCLEOTIDE SEQUENCE [LARGE SCALE GENOMIC DNA]</scope>
    <source>
        <strain evidence="6 7">YIM 132180</strain>
    </source>
</reference>
<organism evidence="6 7">
    <name type="scientific">Plantimonas leprariae</name>
    <dbReference type="NCBI Taxonomy" id="2615207"/>
    <lineage>
        <taxon>Bacteria</taxon>
        <taxon>Pseudomonadati</taxon>
        <taxon>Pseudomonadota</taxon>
        <taxon>Alphaproteobacteria</taxon>
        <taxon>Hyphomicrobiales</taxon>
        <taxon>Aurantimonadaceae</taxon>
        <taxon>Plantimonas</taxon>
    </lineage>
</organism>
<comment type="caution">
    <text evidence="6">The sequence shown here is derived from an EMBL/GenBank/DDBJ whole genome shotgun (WGS) entry which is preliminary data.</text>
</comment>
<feature type="domain" description="CENP-V/GFA" evidence="5">
    <location>
        <begin position="6"/>
        <end position="105"/>
    </location>
</feature>
<proteinExistence type="inferred from homology"/>
<gene>
    <name evidence="6" type="ORF">F6X38_13370</name>
</gene>
<dbReference type="InterPro" id="IPR011057">
    <property type="entry name" value="Mss4-like_sf"/>
</dbReference>
<keyword evidence="3" id="KW-0862">Zinc</keyword>
<dbReference type="GO" id="GO:0016846">
    <property type="term" value="F:carbon-sulfur lyase activity"/>
    <property type="evidence" value="ECO:0007669"/>
    <property type="project" value="InterPro"/>
</dbReference>
<dbReference type="GO" id="GO:0046872">
    <property type="term" value="F:metal ion binding"/>
    <property type="evidence" value="ECO:0007669"/>
    <property type="project" value="UniProtKB-KW"/>
</dbReference>
<evidence type="ECO:0000259" key="5">
    <source>
        <dbReference type="PROSITE" id="PS51891"/>
    </source>
</evidence>
<keyword evidence="7" id="KW-1185">Reference proteome</keyword>
<dbReference type="PANTHER" id="PTHR33337:SF40">
    <property type="entry name" value="CENP-V_GFA DOMAIN-CONTAINING PROTEIN-RELATED"/>
    <property type="match status" value="1"/>
</dbReference>
<dbReference type="EMBL" id="VZDO01000010">
    <property type="protein sequence ID" value="KAB0679321.1"/>
    <property type="molecule type" value="Genomic_DNA"/>
</dbReference>
<keyword evidence="2" id="KW-0479">Metal-binding</keyword>
<comment type="similarity">
    <text evidence="1">Belongs to the Gfa family.</text>
</comment>
<dbReference type="PROSITE" id="PS51891">
    <property type="entry name" value="CENP_V_GFA"/>
    <property type="match status" value="1"/>
</dbReference>
<dbReference type="Gene3D" id="3.90.1590.10">
    <property type="entry name" value="glutathione-dependent formaldehyde- activating enzyme (gfa)"/>
    <property type="match status" value="1"/>
</dbReference>
<evidence type="ECO:0000313" key="7">
    <source>
        <dbReference type="Proteomes" id="UP000432089"/>
    </source>
</evidence>
<evidence type="ECO:0000256" key="3">
    <source>
        <dbReference type="ARBA" id="ARBA00022833"/>
    </source>
</evidence>
<dbReference type="AlphaFoldDB" id="A0A7V7TWB0"/>
<evidence type="ECO:0000256" key="2">
    <source>
        <dbReference type="ARBA" id="ARBA00022723"/>
    </source>
</evidence>
<dbReference type="Proteomes" id="UP000432089">
    <property type="component" value="Unassembled WGS sequence"/>
</dbReference>